<reference evidence="1 2" key="1">
    <citation type="submission" date="2018-03" db="EMBL/GenBank/DDBJ databases">
        <title>Novel Streptomyces sp. from soil.</title>
        <authorList>
            <person name="Tan G.Y.A."/>
            <person name="Lee Z.Y."/>
        </authorList>
    </citation>
    <scope>NUCLEOTIDE SEQUENCE [LARGE SCALE GENOMIC DNA]</scope>
    <source>
        <strain evidence="1 2">ST5x</strain>
    </source>
</reference>
<dbReference type="SUPFAM" id="SSF54001">
    <property type="entry name" value="Cysteine proteinases"/>
    <property type="match status" value="1"/>
</dbReference>
<dbReference type="Gene3D" id="3.90.1720.10">
    <property type="entry name" value="endopeptidase domain like (from Nostoc punctiforme)"/>
    <property type="match status" value="1"/>
</dbReference>
<dbReference type="InterPro" id="IPR038765">
    <property type="entry name" value="Papain-like_cys_pep_sf"/>
</dbReference>
<dbReference type="OrthoDB" id="3851563at2"/>
<dbReference type="RefSeq" id="WP_105868488.1">
    <property type="nucleotide sequence ID" value="NZ_PVLV01000121.1"/>
</dbReference>
<protein>
    <submittedName>
        <fullName evidence="1">Uncharacterized protein</fullName>
    </submittedName>
</protein>
<dbReference type="AlphaFoldDB" id="A0A2S9PY89"/>
<evidence type="ECO:0000313" key="2">
    <source>
        <dbReference type="Proteomes" id="UP000239322"/>
    </source>
</evidence>
<organism evidence="1 2">
    <name type="scientific">Streptomyces solincola</name>
    <dbReference type="NCBI Taxonomy" id="2100817"/>
    <lineage>
        <taxon>Bacteria</taxon>
        <taxon>Bacillati</taxon>
        <taxon>Actinomycetota</taxon>
        <taxon>Actinomycetes</taxon>
        <taxon>Kitasatosporales</taxon>
        <taxon>Streptomycetaceae</taxon>
        <taxon>Streptomyces</taxon>
    </lineage>
</organism>
<proteinExistence type="predicted"/>
<comment type="caution">
    <text evidence="1">The sequence shown here is derived from an EMBL/GenBank/DDBJ whole genome shotgun (WGS) entry which is preliminary data.</text>
</comment>
<keyword evidence="2" id="KW-1185">Reference proteome</keyword>
<sequence>MTSPEPAAGLIFLARIEGVTGRLVWLLQAINGDPSRWTHVGVALGDGRVFEAQPGGAVISPWSRYAGREVAVLRWELTPEKTAEITAEARRRVGTPYNWTTYFYMAAYRLCLPLTTRWLRRRVSRSSRMICSQAADDIYRVCGIHLFNDGRLPHDVTPGDIARLIRRAR</sequence>
<name>A0A2S9PY89_9ACTN</name>
<dbReference type="Proteomes" id="UP000239322">
    <property type="component" value="Unassembled WGS sequence"/>
</dbReference>
<evidence type="ECO:0000313" key="1">
    <source>
        <dbReference type="EMBL" id="PRH79372.1"/>
    </source>
</evidence>
<gene>
    <name evidence="1" type="ORF">C6N75_09820</name>
</gene>
<dbReference type="EMBL" id="PVLV01000121">
    <property type="protein sequence ID" value="PRH79372.1"/>
    <property type="molecule type" value="Genomic_DNA"/>
</dbReference>
<accession>A0A2S9PY89</accession>